<dbReference type="EMBL" id="FUZZ01000002">
    <property type="protein sequence ID" value="SKD05785.1"/>
    <property type="molecule type" value="Genomic_DNA"/>
</dbReference>
<dbReference type="Proteomes" id="UP000190166">
    <property type="component" value="Unassembled WGS sequence"/>
</dbReference>
<dbReference type="SUPFAM" id="SSF51905">
    <property type="entry name" value="FAD/NAD(P)-binding domain"/>
    <property type="match status" value="1"/>
</dbReference>
<dbReference type="Pfam" id="PF01266">
    <property type="entry name" value="DAO"/>
    <property type="match status" value="1"/>
</dbReference>
<dbReference type="PANTHER" id="PTHR13847:SF281">
    <property type="entry name" value="FAD DEPENDENT OXIDOREDUCTASE DOMAIN-CONTAINING PROTEIN"/>
    <property type="match status" value="1"/>
</dbReference>
<dbReference type="GO" id="GO:0005737">
    <property type="term" value="C:cytoplasm"/>
    <property type="evidence" value="ECO:0007669"/>
    <property type="project" value="TreeGrafter"/>
</dbReference>
<keyword evidence="3" id="KW-1185">Reference proteome</keyword>
<feature type="domain" description="FAD dependent oxidoreductase" evidence="1">
    <location>
        <begin position="14"/>
        <end position="373"/>
    </location>
</feature>
<dbReference type="AlphaFoldDB" id="A0A1T5NZ77"/>
<dbReference type="PANTHER" id="PTHR13847">
    <property type="entry name" value="SARCOSINE DEHYDROGENASE-RELATED"/>
    <property type="match status" value="1"/>
</dbReference>
<dbReference type="Gene3D" id="3.50.50.60">
    <property type="entry name" value="FAD/NAD(P)-binding domain"/>
    <property type="match status" value="1"/>
</dbReference>
<sequence length="379" mass="41618">MLSFWEKESLLQYDYIVIGSGIVGLSAAISLKERAPGSRVLVLERDILPTGASTKNAGFACIGSLTEILTDLQTMSVEAVKNLVNLRLQGLRLLRSRLGDATIGYGENGSHELIGPSEEWALHQLPEVNHILAELFNGEPAFTLANDRLPVFGFAPGYVKALIRNNFEGELHTGKMMRALIDTALLKGVEIKTGCTVKTIDDFHTGVNVIVPHHTLEEDITFSARKVLICTNAFTRRLLPEEDVVPGRGQVLITTPVKDLPFKGVFHMEEGYYYFRELEGRVLLGGGRQLDFAGETSTNFRFNDRIQHELEVLLHNVILPGREVAVADRWTGIMAFGKTKQPIVKAHTKNVIMGVRMGGMGVAIGSVIGDNIAVMALES</sequence>
<name>A0A1T5NZ77_9BACT</name>
<gene>
    <name evidence="2" type="ORF">SAMN05660461_3196</name>
</gene>
<evidence type="ECO:0000313" key="2">
    <source>
        <dbReference type="EMBL" id="SKD05785.1"/>
    </source>
</evidence>
<accession>A0A1T5NZ77</accession>
<proteinExistence type="predicted"/>
<reference evidence="2 3" key="1">
    <citation type="submission" date="2017-02" db="EMBL/GenBank/DDBJ databases">
        <authorList>
            <person name="Peterson S.W."/>
        </authorList>
    </citation>
    <scope>NUCLEOTIDE SEQUENCE [LARGE SCALE GENOMIC DNA]</scope>
    <source>
        <strain evidence="2 3">DSM 18108</strain>
    </source>
</reference>
<protein>
    <submittedName>
        <fullName evidence="2">Glycine/D-amino acid oxidase</fullName>
    </submittedName>
</protein>
<dbReference type="InterPro" id="IPR006076">
    <property type="entry name" value="FAD-dep_OxRdtase"/>
</dbReference>
<organism evidence="2 3">
    <name type="scientific">Chitinophaga ginsengisegetis</name>
    <dbReference type="NCBI Taxonomy" id="393003"/>
    <lineage>
        <taxon>Bacteria</taxon>
        <taxon>Pseudomonadati</taxon>
        <taxon>Bacteroidota</taxon>
        <taxon>Chitinophagia</taxon>
        <taxon>Chitinophagales</taxon>
        <taxon>Chitinophagaceae</taxon>
        <taxon>Chitinophaga</taxon>
    </lineage>
</organism>
<dbReference type="Gene3D" id="3.30.9.10">
    <property type="entry name" value="D-Amino Acid Oxidase, subunit A, domain 2"/>
    <property type="match status" value="1"/>
</dbReference>
<evidence type="ECO:0000313" key="3">
    <source>
        <dbReference type="Proteomes" id="UP000190166"/>
    </source>
</evidence>
<dbReference type="RefSeq" id="WP_079470482.1">
    <property type="nucleotide sequence ID" value="NZ_FUZZ01000002.1"/>
</dbReference>
<evidence type="ECO:0000259" key="1">
    <source>
        <dbReference type="Pfam" id="PF01266"/>
    </source>
</evidence>
<dbReference type="STRING" id="393003.SAMN05660461_3196"/>
<dbReference type="InterPro" id="IPR036188">
    <property type="entry name" value="FAD/NAD-bd_sf"/>
</dbReference>